<gene>
    <name evidence="3" type="ORF">VNE69_05223</name>
</gene>
<feature type="transmembrane region" description="Helical" evidence="1">
    <location>
        <begin position="266"/>
        <end position="296"/>
    </location>
</feature>
<keyword evidence="1" id="KW-1133">Transmembrane helix</keyword>
<sequence length="324" mass="37599">MRSSLRLFQLLHLMLHLVRTSSSKVDILKSNFNINGRFDELIENGKLNFIKMSDLQEFIKVVWEAIVENDKTIELLAKNTSESTFEEKQQKMKRAFNDYILLKKNLIDPDSVKFDYLTESEKSFVEKMADFTIESYEISLYIFDNPGSDSIPKELKIRNFILNEIKLKLNDKEELVSLEYDLSSYKNADFSKELAENAEKCVFYKSNVIKESPKKPLWKKIIDFGMGAVGQMLKLGPIETVINFGVNGFFTYREFDLSQGLYNNTIALIFMLLNLYQTLASWVVTPFLLIHAYNILPKILKAAKKAADNFINWFEGSKENSIKY</sequence>
<feature type="signal peptide" evidence="2">
    <location>
        <begin position="1"/>
        <end position="20"/>
    </location>
</feature>
<dbReference type="GeneID" id="90541447"/>
<dbReference type="KEGG" id="vnx:VNE69_05223"/>
<keyword evidence="2" id="KW-0732">Signal</keyword>
<reference evidence="3" key="1">
    <citation type="journal article" date="2024" name="BMC Genomics">
        <title>Functional annotation of a divergent genome using sequence and structure-based similarity.</title>
        <authorList>
            <person name="Svedberg D."/>
            <person name="Winiger R.R."/>
            <person name="Berg A."/>
            <person name="Sharma H."/>
            <person name="Tellgren-Roth C."/>
            <person name="Debrunner-Vossbrinck B.A."/>
            <person name="Vossbrinck C.R."/>
            <person name="Barandun J."/>
        </authorList>
    </citation>
    <scope>NUCLEOTIDE SEQUENCE</scope>
    <source>
        <strain evidence="3">Illinois isolate</strain>
    </source>
</reference>
<feature type="chain" id="PRO_5043612682" evidence="2">
    <location>
        <begin position="21"/>
        <end position="324"/>
    </location>
</feature>
<evidence type="ECO:0000313" key="3">
    <source>
        <dbReference type="EMBL" id="WUR03634.1"/>
    </source>
</evidence>
<keyword evidence="1" id="KW-0812">Transmembrane</keyword>
<accession>A0AAX4JCA1</accession>
<evidence type="ECO:0000256" key="2">
    <source>
        <dbReference type="SAM" id="SignalP"/>
    </source>
</evidence>
<dbReference type="AlphaFoldDB" id="A0AAX4JCA1"/>
<name>A0AAX4JCA1_9MICR</name>
<keyword evidence="4" id="KW-1185">Reference proteome</keyword>
<dbReference type="EMBL" id="CP142730">
    <property type="protein sequence ID" value="WUR03634.1"/>
    <property type="molecule type" value="Genomic_DNA"/>
</dbReference>
<organism evidence="3 4">
    <name type="scientific">Vairimorpha necatrix</name>
    <dbReference type="NCBI Taxonomy" id="6039"/>
    <lineage>
        <taxon>Eukaryota</taxon>
        <taxon>Fungi</taxon>
        <taxon>Fungi incertae sedis</taxon>
        <taxon>Microsporidia</taxon>
        <taxon>Nosematidae</taxon>
        <taxon>Vairimorpha</taxon>
    </lineage>
</organism>
<evidence type="ECO:0000313" key="4">
    <source>
        <dbReference type="Proteomes" id="UP001334084"/>
    </source>
</evidence>
<keyword evidence="1" id="KW-0472">Membrane</keyword>
<dbReference type="RefSeq" id="XP_065329779.1">
    <property type="nucleotide sequence ID" value="XM_065473707.1"/>
</dbReference>
<dbReference type="Proteomes" id="UP001334084">
    <property type="component" value="Chromosome 5"/>
</dbReference>
<protein>
    <submittedName>
        <fullName evidence="3">SP-containing protein</fullName>
    </submittedName>
</protein>
<evidence type="ECO:0000256" key="1">
    <source>
        <dbReference type="SAM" id="Phobius"/>
    </source>
</evidence>
<proteinExistence type="predicted"/>